<dbReference type="EMBL" id="JANCPR020000040">
    <property type="protein sequence ID" value="MDJ1136401.1"/>
    <property type="molecule type" value="Genomic_DNA"/>
</dbReference>
<proteinExistence type="predicted"/>
<dbReference type="Proteomes" id="UP001214441">
    <property type="component" value="Unassembled WGS sequence"/>
</dbReference>
<keyword evidence="3" id="KW-1185">Reference proteome</keyword>
<keyword evidence="1" id="KW-1133">Transmembrane helix</keyword>
<protein>
    <submittedName>
        <fullName evidence="2">Transporter</fullName>
    </submittedName>
</protein>
<feature type="transmembrane region" description="Helical" evidence="1">
    <location>
        <begin position="197"/>
        <end position="214"/>
    </location>
</feature>
<gene>
    <name evidence="2" type="ORF">NMN56_031535</name>
</gene>
<evidence type="ECO:0000313" key="3">
    <source>
        <dbReference type="Proteomes" id="UP001214441"/>
    </source>
</evidence>
<evidence type="ECO:0000313" key="2">
    <source>
        <dbReference type="EMBL" id="MDJ1136401.1"/>
    </source>
</evidence>
<comment type="caution">
    <text evidence="2">The sequence shown here is derived from an EMBL/GenBank/DDBJ whole genome shotgun (WGS) entry which is preliminary data.</text>
</comment>
<name>A0ABT7A509_9ACTN</name>
<feature type="transmembrane region" description="Helical" evidence="1">
    <location>
        <begin position="172"/>
        <end position="190"/>
    </location>
</feature>
<reference evidence="2 3" key="1">
    <citation type="submission" date="2023-05" db="EMBL/GenBank/DDBJ databases">
        <title>Streptantibioticus silvisoli sp. nov., acidotolerant actinomycetes 1 from pine litter.</title>
        <authorList>
            <person name="Swiecimska M."/>
            <person name="Golinska P."/>
            <person name="Sangal V."/>
            <person name="Wachnowicz B."/>
            <person name="Goodfellow M."/>
        </authorList>
    </citation>
    <scope>NUCLEOTIDE SEQUENCE [LARGE SCALE GENOMIC DNA]</scope>
    <source>
        <strain evidence="2 3">DSM 42109</strain>
    </source>
</reference>
<evidence type="ECO:0000256" key="1">
    <source>
        <dbReference type="SAM" id="Phobius"/>
    </source>
</evidence>
<feature type="transmembrane region" description="Helical" evidence="1">
    <location>
        <begin position="77"/>
        <end position="98"/>
    </location>
</feature>
<feature type="transmembrane region" description="Helical" evidence="1">
    <location>
        <begin position="125"/>
        <end position="146"/>
    </location>
</feature>
<feature type="transmembrane region" description="Helical" evidence="1">
    <location>
        <begin position="293"/>
        <end position="314"/>
    </location>
</feature>
<feature type="transmembrane region" description="Helical" evidence="1">
    <location>
        <begin position="15"/>
        <end position="33"/>
    </location>
</feature>
<organism evidence="2 3">
    <name type="scientific">Streptomyces iconiensis</name>
    <dbReference type="NCBI Taxonomy" id="1384038"/>
    <lineage>
        <taxon>Bacteria</taxon>
        <taxon>Bacillati</taxon>
        <taxon>Actinomycetota</taxon>
        <taxon>Actinomycetes</taxon>
        <taxon>Kitasatosporales</taxon>
        <taxon>Streptomycetaceae</taxon>
        <taxon>Streptomyces</taxon>
    </lineage>
</organism>
<keyword evidence="1" id="KW-0812">Transmembrane</keyword>
<accession>A0ABT7A509</accession>
<keyword evidence="1" id="KW-0472">Membrane</keyword>
<sequence>MNGTLWLAWRQQRTLVLVAAGLAVLGTVIAYLAHRHLTSELAADWMRGCGWDSANGDACPFQRFSEFRETEVVRLRAFGFLIIALPGLVGLFWGAPLLGRDAELGTSKLVLTQDANRTRWFVSRFALAAVVTIALTTLLSLLWSWWREPLNDKVYGVQWYDAFALNATGPRAVAATLFGLALGTAAGLLLRRILPAMIVTLVGVCGVGAALELGRRALVPPRLYVSTGSGPKVPMGDKWSSGNWGYLTPSGKREGIENCTYTGEELRKCMASHNYVQRFYEANPHSDRWLFQAWETGIFLVLTIALILLTGWLLRRRRV</sequence>
<dbReference type="RefSeq" id="WP_274046919.1">
    <property type="nucleotide sequence ID" value="NZ_JANCPR020000040.1"/>
</dbReference>